<organism evidence="2 3">
    <name type="scientific">Eubacterium plexicaudatum ASF492</name>
    <dbReference type="NCBI Taxonomy" id="1235802"/>
    <lineage>
        <taxon>Bacteria</taxon>
        <taxon>Bacillati</taxon>
        <taxon>Bacillota</taxon>
        <taxon>Clostridia</taxon>
        <taxon>Eubacteriales</taxon>
        <taxon>Eubacteriaceae</taxon>
        <taxon>Eubacterium</taxon>
    </lineage>
</organism>
<protein>
    <recommendedName>
        <fullName evidence="1">Glycosyl transferase family 1 domain-containing protein</fullName>
    </recommendedName>
</protein>
<dbReference type="InterPro" id="IPR001296">
    <property type="entry name" value="Glyco_trans_1"/>
</dbReference>
<dbReference type="OrthoDB" id="139410at2"/>
<dbReference type="PATRIC" id="fig|1235802.3.peg.1293"/>
<evidence type="ECO:0000313" key="3">
    <source>
        <dbReference type="Proteomes" id="UP000012589"/>
    </source>
</evidence>
<dbReference type="GO" id="GO:0016757">
    <property type="term" value="F:glycosyltransferase activity"/>
    <property type="evidence" value="ECO:0007669"/>
    <property type="project" value="InterPro"/>
</dbReference>
<dbReference type="EMBL" id="AQFT01000038">
    <property type="protein sequence ID" value="EMZ33926.1"/>
    <property type="molecule type" value="Genomic_DNA"/>
</dbReference>
<dbReference type="Gene3D" id="3.40.50.2000">
    <property type="entry name" value="Glycogen Phosphorylase B"/>
    <property type="match status" value="2"/>
</dbReference>
<feature type="domain" description="Glycosyl transferase family 1" evidence="1">
    <location>
        <begin position="217"/>
        <end position="388"/>
    </location>
</feature>
<dbReference type="HOGENOM" id="CLU_053837_0_0_9"/>
<gene>
    <name evidence="2" type="ORF">C823_01207</name>
</gene>
<dbReference type="STRING" id="1235802.C823_01207"/>
<comment type="caution">
    <text evidence="2">The sequence shown here is derived from an EMBL/GenBank/DDBJ whole genome shotgun (WGS) entry which is preliminary data.</text>
</comment>
<dbReference type="Pfam" id="PF00534">
    <property type="entry name" value="Glycos_transf_1"/>
    <property type="match status" value="1"/>
</dbReference>
<keyword evidence="3" id="KW-1185">Reference proteome</keyword>
<dbReference type="SUPFAM" id="SSF53756">
    <property type="entry name" value="UDP-Glycosyltransferase/glycogen phosphorylase"/>
    <property type="match status" value="1"/>
</dbReference>
<dbReference type="AlphaFoldDB" id="N2B0M0"/>
<sequence>MKKILWLCNTMLPELSSRFRKFNVKEGWLIGISNELRKQEDIEFHYACPQNREQRIVNIDKQAIHFHCFYAKYNNLYTVEESVRIQIGKIVNEVRPDIIHIFGTEMPHAVACMECVKKKDIIIVSIQGLVSECVKHYLDGISWPAYFKGGFFGGRYQTILDQYREFSKRTDNEIKVLKSVRHVIGRTDWDRAYIQRINGNCTYYYCSETLRDSFYNEKWELDRAKKYTIFVSQGNYPIKGLHNLLVELPGVIKKYPQTRVYVAGTNVLMNHDPYGKYIKGLLDKKELGQYVTFMGEINEKEMCKQLLNAHVTVMPSNIENSPNSIGEAMLVGTPVIASFVGGIPSILHHDTEGLLYQPNTVGMLSYYICRLFEDDELACRLSLNGRKRAEELYHRGGNLQRLLEIYNSI</sequence>
<dbReference type="eggNOG" id="COG0438">
    <property type="taxonomic scope" value="Bacteria"/>
</dbReference>
<proteinExistence type="predicted"/>
<accession>N2B0M0</accession>
<dbReference type="CDD" id="cd03801">
    <property type="entry name" value="GT4_PimA-like"/>
    <property type="match status" value="1"/>
</dbReference>
<evidence type="ECO:0000259" key="1">
    <source>
        <dbReference type="Pfam" id="PF00534"/>
    </source>
</evidence>
<dbReference type="Proteomes" id="UP000012589">
    <property type="component" value="Unassembled WGS sequence"/>
</dbReference>
<reference evidence="2 3" key="1">
    <citation type="journal article" date="2014" name="Genome Announc.">
        <title>Draft genome sequences of the altered schaedler flora, a defined bacterial community from gnotobiotic mice.</title>
        <authorList>
            <person name="Wannemuehler M.J."/>
            <person name="Overstreet A.M."/>
            <person name="Ward D.V."/>
            <person name="Phillips G.J."/>
        </authorList>
    </citation>
    <scope>NUCLEOTIDE SEQUENCE [LARGE SCALE GENOMIC DNA]</scope>
    <source>
        <strain evidence="2 3">ASF492</strain>
    </source>
</reference>
<evidence type="ECO:0000313" key="2">
    <source>
        <dbReference type="EMBL" id="EMZ33926.1"/>
    </source>
</evidence>
<dbReference type="PANTHER" id="PTHR12526">
    <property type="entry name" value="GLYCOSYLTRANSFERASE"/>
    <property type="match status" value="1"/>
</dbReference>
<name>N2B0M0_9FIRM</name>